<dbReference type="KEGG" id="eke:EK0264_07945"/>
<protein>
    <submittedName>
        <fullName evidence="5">Xanthine dehydrogenase family protein subunit M</fullName>
    </submittedName>
</protein>
<keyword evidence="6" id="KW-1185">Reference proteome</keyword>
<evidence type="ECO:0000313" key="5">
    <source>
        <dbReference type="EMBL" id="QHC00214.1"/>
    </source>
</evidence>
<dbReference type="FunCoup" id="A0A7L4YMZ3">
    <property type="interactions" value="3"/>
</dbReference>
<dbReference type="InterPro" id="IPR016167">
    <property type="entry name" value="FAD-bd_PCMH_sub1"/>
</dbReference>
<dbReference type="PROSITE" id="PS51387">
    <property type="entry name" value="FAD_PCMH"/>
    <property type="match status" value="1"/>
</dbReference>
<reference evidence="5 6" key="1">
    <citation type="journal article" date="2018" name="Int. J. Syst. Evol. Microbiol.">
        <title>Epidermidibacterium keratini gen. nov., sp. nov., a member of the family Sporichthyaceae, isolated from keratin epidermis.</title>
        <authorList>
            <person name="Lee D.G."/>
            <person name="Trujillo M.E."/>
            <person name="Kang S."/>
            <person name="Nam J.J."/>
            <person name="Kim Y.J."/>
        </authorList>
    </citation>
    <scope>NUCLEOTIDE SEQUENCE [LARGE SCALE GENOMIC DNA]</scope>
    <source>
        <strain evidence="5 6">EPI-7</strain>
    </source>
</reference>
<dbReference type="EMBL" id="CP047156">
    <property type="protein sequence ID" value="QHC00214.1"/>
    <property type="molecule type" value="Genomic_DNA"/>
</dbReference>
<dbReference type="GO" id="GO:0071949">
    <property type="term" value="F:FAD binding"/>
    <property type="evidence" value="ECO:0007669"/>
    <property type="project" value="InterPro"/>
</dbReference>
<dbReference type="AlphaFoldDB" id="A0A7L4YMZ3"/>
<evidence type="ECO:0000259" key="4">
    <source>
        <dbReference type="PROSITE" id="PS51387"/>
    </source>
</evidence>
<dbReference type="InterPro" id="IPR036318">
    <property type="entry name" value="FAD-bd_PCMH-like_sf"/>
</dbReference>
<dbReference type="OrthoDB" id="9793944at2"/>
<evidence type="ECO:0000256" key="1">
    <source>
        <dbReference type="ARBA" id="ARBA00022630"/>
    </source>
</evidence>
<dbReference type="Gene3D" id="3.30.465.10">
    <property type="match status" value="1"/>
</dbReference>
<dbReference type="SMART" id="SM01092">
    <property type="entry name" value="CO_deh_flav_C"/>
    <property type="match status" value="1"/>
</dbReference>
<dbReference type="InterPro" id="IPR002346">
    <property type="entry name" value="Mopterin_DH_FAD-bd"/>
</dbReference>
<dbReference type="Pfam" id="PF00941">
    <property type="entry name" value="FAD_binding_5"/>
    <property type="match status" value="1"/>
</dbReference>
<proteinExistence type="predicted"/>
<keyword evidence="2" id="KW-0274">FAD</keyword>
<dbReference type="GO" id="GO:0016491">
    <property type="term" value="F:oxidoreductase activity"/>
    <property type="evidence" value="ECO:0007669"/>
    <property type="project" value="UniProtKB-KW"/>
</dbReference>
<dbReference type="Gene3D" id="3.30.390.50">
    <property type="entry name" value="CO dehydrogenase flavoprotein, C-terminal domain"/>
    <property type="match status" value="1"/>
</dbReference>
<dbReference type="InterPro" id="IPR016169">
    <property type="entry name" value="FAD-bd_PCMH_sub2"/>
</dbReference>
<dbReference type="PANTHER" id="PTHR42659">
    <property type="entry name" value="XANTHINE DEHYDROGENASE SUBUNIT C-RELATED"/>
    <property type="match status" value="1"/>
</dbReference>
<dbReference type="RefSeq" id="WP_159544474.1">
    <property type="nucleotide sequence ID" value="NZ_CP047156.1"/>
</dbReference>
<dbReference type="InterPro" id="IPR005107">
    <property type="entry name" value="CO_DH_flav_C"/>
</dbReference>
<dbReference type="SUPFAM" id="SSF56176">
    <property type="entry name" value="FAD-binding/transporter-associated domain-like"/>
    <property type="match status" value="1"/>
</dbReference>
<dbReference type="Proteomes" id="UP000463857">
    <property type="component" value="Chromosome"/>
</dbReference>
<dbReference type="InterPro" id="IPR036683">
    <property type="entry name" value="CO_DH_flav_C_dom_sf"/>
</dbReference>
<dbReference type="InParanoid" id="A0A7L4YMZ3"/>
<dbReference type="InterPro" id="IPR051312">
    <property type="entry name" value="Diverse_Substr_Oxidored"/>
</dbReference>
<name>A0A7L4YMZ3_9ACTN</name>
<organism evidence="5 6">
    <name type="scientific">Epidermidibacterium keratini</name>
    <dbReference type="NCBI Taxonomy" id="1891644"/>
    <lineage>
        <taxon>Bacteria</taxon>
        <taxon>Bacillati</taxon>
        <taxon>Actinomycetota</taxon>
        <taxon>Actinomycetes</taxon>
        <taxon>Sporichthyales</taxon>
        <taxon>Sporichthyaceae</taxon>
        <taxon>Epidermidibacterium</taxon>
    </lineage>
</organism>
<dbReference type="Gene3D" id="3.30.43.10">
    <property type="entry name" value="Uridine Diphospho-n-acetylenolpyruvylglucosamine Reductase, domain 2"/>
    <property type="match status" value="1"/>
</dbReference>
<keyword evidence="1" id="KW-0285">Flavoprotein</keyword>
<accession>A0A7L4YMZ3</accession>
<dbReference type="PANTHER" id="PTHR42659:SF2">
    <property type="entry name" value="XANTHINE DEHYDROGENASE SUBUNIT C-RELATED"/>
    <property type="match status" value="1"/>
</dbReference>
<sequence length="290" mass="30510">MIPAKFDYARPSTVDEAVQALADGGEDAKVLAGGQSFIPVLRLRLAAPSTVVDIGNIAELKQVSDEGDKIKVGAMVTHAEVLDNDLIEQYIPLMKLITETVADRQVRHRGTMGGALAHADPAGDLGAGALALEAEFEIAGPDGRRTVAAADFFDDYLTTAIGEGEVLVSISYPKYDGWKSHYEKFNRMAQAWATVGSAVAVRMDGDTIAEARVALTNMGTTPIRARGVEEALVGASGEDAIAKAAERAAEGTSPTDDLSAKADYREHLAKVLTKRAVSKAISGDADAGNK</sequence>
<dbReference type="InterPro" id="IPR016166">
    <property type="entry name" value="FAD-bd_PCMH"/>
</dbReference>
<dbReference type="SUPFAM" id="SSF55447">
    <property type="entry name" value="CO dehydrogenase flavoprotein C-terminal domain-like"/>
    <property type="match status" value="1"/>
</dbReference>
<dbReference type="Pfam" id="PF03450">
    <property type="entry name" value="CO_deh_flav_C"/>
    <property type="match status" value="1"/>
</dbReference>
<gene>
    <name evidence="5" type="ORF">EK0264_07945</name>
</gene>
<evidence type="ECO:0000313" key="6">
    <source>
        <dbReference type="Proteomes" id="UP000463857"/>
    </source>
</evidence>
<keyword evidence="3" id="KW-0560">Oxidoreductase</keyword>
<evidence type="ECO:0000256" key="2">
    <source>
        <dbReference type="ARBA" id="ARBA00022827"/>
    </source>
</evidence>
<evidence type="ECO:0000256" key="3">
    <source>
        <dbReference type="ARBA" id="ARBA00023002"/>
    </source>
</evidence>
<feature type="domain" description="FAD-binding PCMH-type" evidence="4">
    <location>
        <begin position="1"/>
        <end position="177"/>
    </location>
</feature>